<dbReference type="PROSITE" id="PS50005">
    <property type="entry name" value="TPR"/>
    <property type="match status" value="1"/>
</dbReference>
<keyword evidence="6" id="KW-0378">Hydrolase</keyword>
<feature type="domain" description="AMP-activated protein kinase glycogen-binding" evidence="5">
    <location>
        <begin position="497"/>
        <end position="568"/>
    </location>
</feature>
<reference evidence="7" key="1">
    <citation type="journal article" date="2019" name="Int. J. Syst. Evol. Microbiol.">
        <title>The Global Catalogue of Microorganisms (GCM) 10K type strain sequencing project: providing services to taxonomists for standard genome sequencing and annotation.</title>
        <authorList>
            <consortium name="The Broad Institute Genomics Platform"/>
            <consortium name="The Broad Institute Genome Sequencing Center for Infectious Disease"/>
            <person name="Wu L."/>
            <person name="Ma J."/>
        </authorList>
    </citation>
    <scope>NUCLEOTIDE SEQUENCE [LARGE SCALE GENOMIC DNA]</scope>
    <source>
        <strain evidence="7">CCUG 55250</strain>
    </source>
</reference>
<dbReference type="Gene3D" id="3.40.710.10">
    <property type="entry name" value="DD-peptidase/beta-lactamase superfamily"/>
    <property type="match status" value="1"/>
</dbReference>
<dbReference type="InterPro" id="IPR011990">
    <property type="entry name" value="TPR-like_helical_dom_sf"/>
</dbReference>
<feature type="chain" id="PRO_5046163931" evidence="3">
    <location>
        <begin position="26"/>
        <end position="569"/>
    </location>
</feature>
<evidence type="ECO:0000256" key="2">
    <source>
        <dbReference type="SAM" id="MobiDB-lite"/>
    </source>
</evidence>
<dbReference type="SUPFAM" id="SSF81296">
    <property type="entry name" value="E set domains"/>
    <property type="match status" value="1"/>
</dbReference>
<dbReference type="Pfam" id="PF16561">
    <property type="entry name" value="AMPK1_CBM"/>
    <property type="match status" value="1"/>
</dbReference>
<dbReference type="SUPFAM" id="SSF48452">
    <property type="entry name" value="TPR-like"/>
    <property type="match status" value="1"/>
</dbReference>
<comment type="caution">
    <text evidence="6">The sequence shown here is derived from an EMBL/GenBank/DDBJ whole genome shotgun (WGS) entry which is preliminary data.</text>
</comment>
<dbReference type="PANTHER" id="PTHR43283">
    <property type="entry name" value="BETA-LACTAMASE-RELATED"/>
    <property type="match status" value="1"/>
</dbReference>
<dbReference type="EMBL" id="JBHSMA010000001">
    <property type="protein sequence ID" value="MFC5407772.1"/>
    <property type="molecule type" value="Genomic_DNA"/>
</dbReference>
<dbReference type="SUPFAM" id="SSF56601">
    <property type="entry name" value="beta-lactamase/transpeptidase-like"/>
    <property type="match status" value="1"/>
</dbReference>
<evidence type="ECO:0000313" key="6">
    <source>
        <dbReference type="EMBL" id="MFC5407772.1"/>
    </source>
</evidence>
<feature type="repeat" description="TPR" evidence="1">
    <location>
        <begin position="435"/>
        <end position="468"/>
    </location>
</feature>
<accession>A0ABW0I6R2</accession>
<evidence type="ECO:0000259" key="4">
    <source>
        <dbReference type="Pfam" id="PF00144"/>
    </source>
</evidence>
<dbReference type="GO" id="GO:0016787">
    <property type="term" value="F:hydrolase activity"/>
    <property type="evidence" value="ECO:0007669"/>
    <property type="project" value="UniProtKB-KW"/>
</dbReference>
<dbReference type="InterPro" id="IPR001466">
    <property type="entry name" value="Beta-lactam-related"/>
</dbReference>
<dbReference type="Proteomes" id="UP001596106">
    <property type="component" value="Unassembled WGS sequence"/>
</dbReference>
<evidence type="ECO:0000313" key="7">
    <source>
        <dbReference type="Proteomes" id="UP001596106"/>
    </source>
</evidence>
<keyword evidence="1" id="KW-0802">TPR repeat</keyword>
<protein>
    <submittedName>
        <fullName evidence="6">Serine hydrolase</fullName>
    </submittedName>
</protein>
<gene>
    <name evidence="6" type="ORF">ACFPMF_00520</name>
</gene>
<dbReference type="InterPro" id="IPR014756">
    <property type="entry name" value="Ig_E-set"/>
</dbReference>
<dbReference type="Pfam" id="PF00144">
    <property type="entry name" value="Beta-lactamase"/>
    <property type="match status" value="1"/>
</dbReference>
<proteinExistence type="predicted"/>
<dbReference type="Gene3D" id="2.60.40.10">
    <property type="entry name" value="Immunoglobulins"/>
    <property type="match status" value="1"/>
</dbReference>
<dbReference type="RefSeq" id="WP_379840457.1">
    <property type="nucleotide sequence ID" value="NZ_JBHSMA010000001.1"/>
</dbReference>
<feature type="signal peptide" evidence="3">
    <location>
        <begin position="1"/>
        <end position="25"/>
    </location>
</feature>
<feature type="compositionally biased region" description="Polar residues" evidence="2">
    <location>
        <begin position="552"/>
        <end position="569"/>
    </location>
</feature>
<organism evidence="6 7">
    <name type="scientific">Larkinella bovis</name>
    <dbReference type="NCBI Taxonomy" id="683041"/>
    <lineage>
        <taxon>Bacteria</taxon>
        <taxon>Pseudomonadati</taxon>
        <taxon>Bacteroidota</taxon>
        <taxon>Cytophagia</taxon>
        <taxon>Cytophagales</taxon>
        <taxon>Spirosomataceae</taxon>
        <taxon>Larkinella</taxon>
    </lineage>
</organism>
<dbReference type="Gene3D" id="1.25.40.10">
    <property type="entry name" value="Tetratricopeptide repeat domain"/>
    <property type="match status" value="1"/>
</dbReference>
<evidence type="ECO:0000256" key="3">
    <source>
        <dbReference type="SAM" id="SignalP"/>
    </source>
</evidence>
<feature type="domain" description="Beta-lactamase-related" evidence="4">
    <location>
        <begin position="33"/>
        <end position="342"/>
    </location>
</feature>
<evidence type="ECO:0000259" key="5">
    <source>
        <dbReference type="Pfam" id="PF16561"/>
    </source>
</evidence>
<dbReference type="PANTHER" id="PTHR43283:SF18">
    <property type="match status" value="1"/>
</dbReference>
<evidence type="ECO:0000256" key="1">
    <source>
        <dbReference type="PROSITE-ProRule" id="PRU00339"/>
    </source>
</evidence>
<feature type="region of interest" description="Disordered" evidence="2">
    <location>
        <begin position="550"/>
        <end position="569"/>
    </location>
</feature>
<name>A0ABW0I6R2_9BACT</name>
<dbReference type="InterPro" id="IPR012338">
    <property type="entry name" value="Beta-lactam/transpept-like"/>
</dbReference>
<keyword evidence="3" id="KW-0732">Signal</keyword>
<dbReference type="InterPro" id="IPR019734">
    <property type="entry name" value="TPR_rpt"/>
</dbReference>
<dbReference type="CDD" id="cd02859">
    <property type="entry name" value="E_set_AMPKbeta_like_N"/>
    <property type="match status" value="1"/>
</dbReference>
<dbReference type="InterPro" id="IPR032640">
    <property type="entry name" value="AMPK1_CBM"/>
</dbReference>
<keyword evidence="7" id="KW-1185">Reference proteome</keyword>
<sequence>MRFRFCFRLMVLLLPLWIPRQPVFAQLTLPARIDRFVQQVMDSANVPGLSLALIRNGNIAYSQGYGLVRSDSSQKVTAATVFDAASLSKPVFAYAVLQWVDEGQFDLDKPLYQYLPYPDIESDERYKAITARMVLSHRTGFPNWRGSQKLSIKNPPGQQFGYSGEGFVYLQKVIEALTGKPLNEWMNERVFRPLHMTRSGYVWRPDFDSDFAYPHTQLGRPRPKQKPRTANTAYSLQITADDYAKFILAILRSQGLKPATRSQLLTPQTPLPTRFGRADTTRSKALFWGLGFGLEKTPSGDYFWHWGDNGTFRCFVAARPATSASKTDAALVYFTNSFNGLAITDTMLANLLGGQHPAVAFLNYDSYTSPENRLAQNILKKGVQPAIQSYLSTTGKSPIPEELMNQIGYQLLDMGRLDDAVAVLKFNAESYPASANVYDSYGYALLRAGNPAEAIRNYRRALELEADLGDAKTVLAGLAAARKAAGSTKITLKGYPKAKLVTLAGAFNDWNHLSTFFTQSSDDWVCTLDLKPGTYAYKIVVDGHWMTDPGNPVTQKTGDGNTNSVLTVP</sequence>
<dbReference type="InterPro" id="IPR050789">
    <property type="entry name" value="Diverse_Enzym_Activities"/>
</dbReference>
<dbReference type="InterPro" id="IPR013783">
    <property type="entry name" value="Ig-like_fold"/>
</dbReference>